<dbReference type="EMBL" id="CZKA01000045">
    <property type="protein sequence ID" value="CUR58435.1"/>
    <property type="molecule type" value="Genomic_DNA"/>
</dbReference>
<gene>
    <name evidence="3" type="ORF">NOCA250054</name>
</gene>
<evidence type="ECO:0000256" key="1">
    <source>
        <dbReference type="SAM" id="MobiDB-lite"/>
    </source>
</evidence>
<accession>A0A2P2C8V7</accession>
<proteinExistence type="predicted"/>
<organism evidence="3">
    <name type="scientific">metagenome</name>
    <dbReference type="NCBI Taxonomy" id="256318"/>
    <lineage>
        <taxon>unclassified sequences</taxon>
        <taxon>metagenomes</taxon>
    </lineage>
</organism>
<feature type="compositionally biased region" description="Basic and acidic residues" evidence="1">
    <location>
        <begin position="473"/>
        <end position="486"/>
    </location>
</feature>
<dbReference type="AlphaFoldDB" id="A0A2P2C8V7"/>
<reference evidence="3" key="1">
    <citation type="submission" date="2015-08" db="EMBL/GenBank/DDBJ databases">
        <authorList>
            <person name="Babu N.S."/>
            <person name="Beckwith C.J."/>
            <person name="Beseler K.G."/>
            <person name="Brison A."/>
            <person name="Carone J.V."/>
            <person name="Caskin T.P."/>
            <person name="Diamond M."/>
            <person name="Durham M.E."/>
            <person name="Foxe J.M."/>
            <person name="Go M."/>
            <person name="Henderson B.A."/>
            <person name="Jones I.B."/>
            <person name="McGettigan J.A."/>
            <person name="Micheletti S.J."/>
            <person name="Nasrallah M.E."/>
            <person name="Ortiz D."/>
            <person name="Piller C.R."/>
            <person name="Privatt S.R."/>
            <person name="Schneider S.L."/>
            <person name="Sharp S."/>
            <person name="Smith T.C."/>
            <person name="Stanton J.D."/>
            <person name="Ullery H.E."/>
            <person name="Wilson R.J."/>
            <person name="Serrano M.G."/>
            <person name="Buck G."/>
            <person name="Lee V."/>
            <person name="Wang Y."/>
            <person name="Carvalho R."/>
            <person name="Voegtly L."/>
            <person name="Shi R."/>
            <person name="Duckworth R."/>
            <person name="Johnson A."/>
            <person name="Loviza R."/>
            <person name="Walstead R."/>
            <person name="Shah Z."/>
            <person name="Kiflezghi M."/>
            <person name="Wade K."/>
            <person name="Ball S.L."/>
            <person name="Bradley K.W."/>
            <person name="Asai D.J."/>
            <person name="Bowman C.A."/>
            <person name="Russell D.A."/>
            <person name="Pope W.H."/>
            <person name="Jacobs-Sera D."/>
            <person name="Hendrix R.W."/>
            <person name="Hatfull G.F."/>
        </authorList>
    </citation>
    <scope>NUCLEOTIDE SEQUENCE</scope>
</reference>
<evidence type="ECO:0000259" key="2">
    <source>
        <dbReference type="Pfam" id="PF24696"/>
    </source>
</evidence>
<sequence length="540" mass="57882">MKVFVPVGPSPGGEAASLRRRLDPIEGTVIGIIDNSMPNGNDFMDDVEALLVKSHGVREVVRFRKQPGRETPDEAMAAFVKQCGGLIVGMGNSGAPTSWCVRDSVRAARAGLPVVLVGTDEFREFAREESIAMGHADLPLVSVRHPFTQETRDDVRAAATKATLELVDALHGATSQSAPAAPSGTSFEPVEAGALIEVSDEPGEFNRYFFERGWSDGLPIIPPSRELVDDMLRHTRRGRDEVVGRVAPYGLATVESVAVNAVMAGCRPEYLPVLLAATEAIGQPEFDLLFLQHTIHPTTTMLVLSGPVVERLGVNGGANCFGPGAWANATMGRALRLVTLTIGGGRPGAVDKSTQGQVGKFLMCIAENMAQSPWEPLHVEHGFAPDVSTVTVVAAKNPLSFTTHTQDVDDFLTIIANAMTGVTASEHRSGGGPMLVLSPEHAQMLAGNGVSKQEFKRRVWETARLPLGRMSVKERARTQEERRGDMGEFGPDTTLPPSKVPDDIIVLVAGGWGMLSSFIPCHAPLSWPVTRVVDDWTPPS</sequence>
<feature type="domain" description="UGSC-like" evidence="2">
    <location>
        <begin position="3"/>
        <end position="171"/>
    </location>
</feature>
<name>A0A2P2C8V7_9ZZZZ</name>
<protein>
    <recommendedName>
        <fullName evidence="2">UGSC-like domain-containing protein</fullName>
    </recommendedName>
</protein>
<dbReference type="Pfam" id="PF24696">
    <property type="entry name" value="UGSC"/>
    <property type="match status" value="1"/>
</dbReference>
<feature type="region of interest" description="Disordered" evidence="1">
    <location>
        <begin position="473"/>
        <end position="497"/>
    </location>
</feature>
<evidence type="ECO:0000313" key="3">
    <source>
        <dbReference type="EMBL" id="CUR58435.1"/>
    </source>
</evidence>
<dbReference type="InterPro" id="IPR057767">
    <property type="entry name" value="UGSC-like_dom"/>
</dbReference>